<reference evidence="4 5" key="1">
    <citation type="submission" date="2018-05" db="EMBL/GenBank/DDBJ databases">
        <title>The Hungate 1000. A catalogue of reference genomes from the rumen microbiome.</title>
        <authorList>
            <person name="Kelly W."/>
        </authorList>
    </citation>
    <scope>NUCLEOTIDE SEQUENCE [LARGE SCALE GENOMIC DNA]</scope>
    <source>
        <strain evidence="4 5">SAb67</strain>
    </source>
</reference>
<dbReference type="Gene3D" id="1.10.1330.10">
    <property type="entry name" value="Dockerin domain"/>
    <property type="match status" value="2"/>
</dbReference>
<dbReference type="PANTHER" id="PTHR30383:SF5">
    <property type="entry name" value="SGNH HYDROLASE-TYPE ESTERASE DOMAIN-CONTAINING PROTEIN"/>
    <property type="match status" value="1"/>
</dbReference>
<dbReference type="InterPro" id="IPR013830">
    <property type="entry name" value="SGNH_hydro"/>
</dbReference>
<name>A0A315XZ52_RUMFL</name>
<gene>
    <name evidence="4" type="ORF">IE37_01667</name>
</gene>
<feature type="domain" description="Dockerin" evidence="3">
    <location>
        <begin position="427"/>
        <end position="500"/>
    </location>
</feature>
<dbReference type="PROSITE" id="PS01098">
    <property type="entry name" value="LIPASE_GDSL_SER"/>
    <property type="match status" value="1"/>
</dbReference>
<dbReference type="GO" id="GO:0004553">
    <property type="term" value="F:hydrolase activity, hydrolyzing O-glycosyl compounds"/>
    <property type="evidence" value="ECO:0007669"/>
    <property type="project" value="InterPro"/>
</dbReference>
<keyword evidence="2" id="KW-0732">Signal</keyword>
<sequence length="513" mass="54371">MKKIVSAVLAAAMSITAITASPAVYAADKAASPKSMVVLGDSIAAGGLRTGSVKYNYGDICGDYLGCKVSNYAVSGYDTSDLVNEIESFTDTQKKAVSDADVVVISIGGNDMMHALSKYLLDFAGRKTSEKFLNDGYTKDDIPEKPSLTDLTQMLNIRGEGGLMDYMAKGTFAQKREVTDEIGSAFANIYGSGGTFDSETIPNLEKAVEDIKAIAPNTRILVTNVYQPLQLQPSYVEKTYGKQSDYATFLSILRMRCEAMMKEYDIKLNAIDGIEVVDVKSQFTSQEKEPSTSAPGNASYFVDIQTSSLSTADVHPNQKGHIAMAAAILDKIGSLHTDSGLLSKTFNGLSDKDAYPEIALATYKKVAGVKDVVTTTTTSTTSKTTTTTTTTSTTTTTTTKKTTTSTTTTTTATAPPVTTTTTTPPAPKIPKGDVNNSGKIDAVDASAVLSEYAKLSGSSGKGEFNAEQTKAADVDDNGKVDAVDASKILSYYAYISTVKSGGIMSIDQYIKSL</sequence>
<comment type="caution">
    <text evidence="4">The sequence shown here is derived from an EMBL/GenBank/DDBJ whole genome shotgun (WGS) entry which is preliminary data.</text>
</comment>
<dbReference type="OrthoDB" id="1816033at2"/>
<dbReference type="Pfam" id="PF00404">
    <property type="entry name" value="Dockerin_1"/>
    <property type="match status" value="1"/>
</dbReference>
<evidence type="ECO:0000313" key="4">
    <source>
        <dbReference type="EMBL" id="PWJ12584.1"/>
    </source>
</evidence>
<accession>A0A315XZ52</accession>
<dbReference type="InterPro" id="IPR008265">
    <property type="entry name" value="Lipase_GDSL_AS"/>
</dbReference>
<dbReference type="Proteomes" id="UP000245720">
    <property type="component" value="Unassembled WGS sequence"/>
</dbReference>
<feature type="chain" id="PRO_5016358602" evidence="2">
    <location>
        <begin position="27"/>
        <end position="513"/>
    </location>
</feature>
<dbReference type="CDD" id="cd14255">
    <property type="entry name" value="Dockerin_III"/>
    <property type="match status" value="1"/>
</dbReference>
<dbReference type="PANTHER" id="PTHR30383">
    <property type="entry name" value="THIOESTERASE 1/PROTEASE 1/LYSOPHOSPHOLIPASE L1"/>
    <property type="match status" value="1"/>
</dbReference>
<evidence type="ECO:0000259" key="3">
    <source>
        <dbReference type="PROSITE" id="PS51766"/>
    </source>
</evidence>
<dbReference type="PROSITE" id="PS51766">
    <property type="entry name" value="DOCKERIN"/>
    <property type="match status" value="1"/>
</dbReference>
<dbReference type="GO" id="GO:0000272">
    <property type="term" value="P:polysaccharide catabolic process"/>
    <property type="evidence" value="ECO:0007669"/>
    <property type="project" value="InterPro"/>
</dbReference>
<evidence type="ECO:0000256" key="1">
    <source>
        <dbReference type="SAM" id="MobiDB-lite"/>
    </source>
</evidence>
<keyword evidence="4" id="KW-0378">Hydrolase</keyword>
<dbReference type="GO" id="GO:0006629">
    <property type="term" value="P:lipid metabolic process"/>
    <property type="evidence" value="ECO:0007669"/>
    <property type="project" value="InterPro"/>
</dbReference>
<dbReference type="GO" id="GO:0004622">
    <property type="term" value="F:phosphatidylcholine lysophospholipase activity"/>
    <property type="evidence" value="ECO:0007669"/>
    <property type="project" value="TreeGrafter"/>
</dbReference>
<evidence type="ECO:0000256" key="2">
    <source>
        <dbReference type="SAM" id="SignalP"/>
    </source>
</evidence>
<feature type="region of interest" description="Disordered" evidence="1">
    <location>
        <begin position="376"/>
        <end position="437"/>
    </location>
</feature>
<dbReference type="Pfam" id="PF13472">
    <property type="entry name" value="Lipase_GDSL_2"/>
    <property type="match status" value="1"/>
</dbReference>
<protein>
    <submittedName>
        <fullName evidence="4">GDSL-like lipase/acylhydrolase family protein</fullName>
    </submittedName>
</protein>
<dbReference type="AlphaFoldDB" id="A0A315XZ52"/>
<dbReference type="InterPro" id="IPR002105">
    <property type="entry name" value="Dockerin_1_rpt"/>
</dbReference>
<dbReference type="SUPFAM" id="SSF63446">
    <property type="entry name" value="Type I dockerin domain"/>
    <property type="match status" value="1"/>
</dbReference>
<dbReference type="InterPro" id="IPR051532">
    <property type="entry name" value="Ester_Hydrolysis_Enzymes"/>
</dbReference>
<dbReference type="InterPro" id="IPR036514">
    <property type="entry name" value="SGNH_hydro_sf"/>
</dbReference>
<dbReference type="SUPFAM" id="SSF52266">
    <property type="entry name" value="SGNH hydrolase"/>
    <property type="match status" value="1"/>
</dbReference>
<dbReference type="InterPro" id="IPR016134">
    <property type="entry name" value="Dockerin_dom"/>
</dbReference>
<dbReference type="Gene3D" id="3.40.50.1110">
    <property type="entry name" value="SGNH hydrolase"/>
    <property type="match status" value="1"/>
</dbReference>
<dbReference type="RefSeq" id="WP_109726447.1">
    <property type="nucleotide sequence ID" value="NZ_QGDI01000006.1"/>
</dbReference>
<dbReference type="EMBL" id="QGDI01000006">
    <property type="protein sequence ID" value="PWJ12584.1"/>
    <property type="molecule type" value="Genomic_DNA"/>
</dbReference>
<feature type="signal peptide" evidence="2">
    <location>
        <begin position="1"/>
        <end position="26"/>
    </location>
</feature>
<dbReference type="InterPro" id="IPR036439">
    <property type="entry name" value="Dockerin_dom_sf"/>
</dbReference>
<organism evidence="4 5">
    <name type="scientific">Ruminococcus flavefaciens</name>
    <dbReference type="NCBI Taxonomy" id="1265"/>
    <lineage>
        <taxon>Bacteria</taxon>
        <taxon>Bacillati</taxon>
        <taxon>Bacillota</taxon>
        <taxon>Clostridia</taxon>
        <taxon>Eubacteriales</taxon>
        <taxon>Oscillospiraceae</taxon>
        <taxon>Ruminococcus</taxon>
    </lineage>
</organism>
<proteinExistence type="predicted"/>
<evidence type="ECO:0000313" key="5">
    <source>
        <dbReference type="Proteomes" id="UP000245720"/>
    </source>
</evidence>
<feature type="compositionally biased region" description="Low complexity" evidence="1">
    <location>
        <begin position="376"/>
        <end position="423"/>
    </location>
</feature>